<keyword evidence="4 11" id="KW-0812">Transmembrane</keyword>
<proteinExistence type="inferred from homology"/>
<dbReference type="InterPro" id="IPR003820">
    <property type="entry name" value="KdpC"/>
</dbReference>
<evidence type="ECO:0000256" key="10">
    <source>
        <dbReference type="ARBA" id="ARBA00023136"/>
    </source>
</evidence>
<gene>
    <name evidence="11 12" type="primary">kdpC</name>
    <name evidence="12" type="ORF">ED312_01540</name>
</gene>
<evidence type="ECO:0000256" key="1">
    <source>
        <dbReference type="ARBA" id="ARBA00022448"/>
    </source>
</evidence>
<evidence type="ECO:0000256" key="11">
    <source>
        <dbReference type="HAMAP-Rule" id="MF_00276"/>
    </source>
</evidence>
<dbReference type="PANTHER" id="PTHR30042">
    <property type="entry name" value="POTASSIUM-TRANSPORTING ATPASE C CHAIN"/>
    <property type="match status" value="1"/>
</dbReference>
<keyword evidence="2 11" id="KW-1003">Cell membrane</keyword>
<comment type="subcellular location">
    <subcellularLocation>
        <location evidence="11">Cell membrane</location>
        <topology evidence="11">Single-pass membrane protein</topology>
    </subcellularLocation>
</comment>
<dbReference type="HAMAP" id="MF_00276">
    <property type="entry name" value="KdpC"/>
    <property type="match status" value="1"/>
</dbReference>
<dbReference type="OrthoDB" id="9809491at2"/>
<keyword evidence="10 11" id="KW-0472">Membrane</keyword>
<sequence length="188" mass="20727">MKSLRTIFGLTLLTLLLFGMGYPLAMVGLGTVLAPDGARGNPVYQGEKLIGFENIGQDFHSNRYFWGRPSAVGYDASSTGGSNYGPTNPEYLELVKNRIDTLMKYHPGLVKKDIPVDLVTASGSGLDPHISKKAALIQVHRIAQVRKVPENKLRELIENHAENSFFGGPDNYINVLKLNMALDELEIR</sequence>
<evidence type="ECO:0000256" key="2">
    <source>
        <dbReference type="ARBA" id="ARBA00022475"/>
    </source>
</evidence>
<dbReference type="AlphaFoldDB" id="A0A3N0F2Y8"/>
<evidence type="ECO:0000256" key="5">
    <source>
        <dbReference type="ARBA" id="ARBA00022741"/>
    </source>
</evidence>
<dbReference type="GO" id="GO:0016787">
    <property type="term" value="F:hydrolase activity"/>
    <property type="evidence" value="ECO:0007669"/>
    <property type="project" value="UniProtKB-KW"/>
</dbReference>
<dbReference type="GO" id="GO:0005524">
    <property type="term" value="F:ATP binding"/>
    <property type="evidence" value="ECO:0007669"/>
    <property type="project" value="UniProtKB-UniRule"/>
</dbReference>
<keyword evidence="8 11" id="KW-1133">Transmembrane helix</keyword>
<dbReference type="Pfam" id="PF02669">
    <property type="entry name" value="KdpC"/>
    <property type="match status" value="1"/>
</dbReference>
<dbReference type="EMBL" id="RJTM01000005">
    <property type="protein sequence ID" value="RNL94528.1"/>
    <property type="molecule type" value="Genomic_DNA"/>
</dbReference>
<evidence type="ECO:0000313" key="13">
    <source>
        <dbReference type="Proteomes" id="UP000267469"/>
    </source>
</evidence>
<dbReference type="GO" id="GO:0008556">
    <property type="term" value="F:P-type potassium transmembrane transporter activity"/>
    <property type="evidence" value="ECO:0007669"/>
    <property type="project" value="InterPro"/>
</dbReference>
<evidence type="ECO:0000256" key="8">
    <source>
        <dbReference type="ARBA" id="ARBA00022989"/>
    </source>
</evidence>
<accession>A0A3N0F2Y8</accession>
<dbReference type="PIRSF" id="PIRSF001296">
    <property type="entry name" value="K_ATPase_KdpC"/>
    <property type="match status" value="1"/>
</dbReference>
<evidence type="ECO:0000256" key="7">
    <source>
        <dbReference type="ARBA" id="ARBA00022958"/>
    </source>
</evidence>
<comment type="subunit">
    <text evidence="11">The system is composed of three essential subunits: KdpA, KdpB and KdpC.</text>
</comment>
<evidence type="ECO:0000313" key="12">
    <source>
        <dbReference type="EMBL" id="RNL94528.1"/>
    </source>
</evidence>
<evidence type="ECO:0000256" key="4">
    <source>
        <dbReference type="ARBA" id="ARBA00022692"/>
    </source>
</evidence>
<comment type="similarity">
    <text evidence="11">Belongs to the KdpC family.</text>
</comment>
<dbReference type="RefSeq" id="WP_123214238.1">
    <property type="nucleotide sequence ID" value="NZ_RJTM01000005.1"/>
</dbReference>
<evidence type="ECO:0000256" key="6">
    <source>
        <dbReference type="ARBA" id="ARBA00022840"/>
    </source>
</evidence>
<dbReference type="PANTHER" id="PTHR30042:SF2">
    <property type="entry name" value="POTASSIUM-TRANSPORTING ATPASE KDPC SUBUNIT"/>
    <property type="match status" value="1"/>
</dbReference>
<keyword evidence="1 11" id="KW-0813">Transport</keyword>
<evidence type="ECO:0000256" key="3">
    <source>
        <dbReference type="ARBA" id="ARBA00022538"/>
    </source>
</evidence>
<organism evidence="12 13">
    <name type="scientific">Sinomicrobium pectinilyticum</name>
    <dbReference type="NCBI Taxonomy" id="1084421"/>
    <lineage>
        <taxon>Bacteria</taxon>
        <taxon>Pseudomonadati</taxon>
        <taxon>Bacteroidota</taxon>
        <taxon>Flavobacteriia</taxon>
        <taxon>Flavobacteriales</taxon>
        <taxon>Flavobacteriaceae</taxon>
        <taxon>Sinomicrobium</taxon>
    </lineage>
</organism>
<protein>
    <recommendedName>
        <fullName evidence="11">Potassium-transporting ATPase KdpC subunit</fullName>
    </recommendedName>
    <alternativeName>
        <fullName evidence="11">ATP phosphohydrolase [potassium-transporting] C chain</fullName>
    </alternativeName>
    <alternativeName>
        <fullName evidence="11">Potassium-binding and translocating subunit C</fullName>
    </alternativeName>
    <alternativeName>
        <fullName evidence="11">Potassium-translocating ATPase C chain</fullName>
    </alternativeName>
</protein>
<comment type="function">
    <text evidence="11">Part of the high-affinity ATP-driven potassium transport (or Kdp) system, which catalyzes the hydrolysis of ATP coupled with the electrogenic transport of potassium into the cytoplasm. This subunit acts as a catalytic chaperone that increases the ATP-binding affinity of the ATP-hydrolyzing subunit KdpB by the formation of a transient KdpB/KdpC/ATP ternary complex.</text>
</comment>
<keyword evidence="5 11" id="KW-0547">Nucleotide-binding</keyword>
<keyword evidence="12" id="KW-0378">Hydrolase</keyword>
<keyword evidence="7 11" id="KW-0630">Potassium</keyword>
<keyword evidence="9 11" id="KW-0406">Ion transport</keyword>
<evidence type="ECO:0000256" key="9">
    <source>
        <dbReference type="ARBA" id="ARBA00023065"/>
    </source>
</evidence>
<name>A0A3N0F2Y8_SINP1</name>
<keyword evidence="13" id="KW-1185">Reference proteome</keyword>
<dbReference type="NCBIfam" id="NF001454">
    <property type="entry name" value="PRK00315.1"/>
    <property type="match status" value="1"/>
</dbReference>
<reference evidence="12 13" key="1">
    <citation type="submission" date="2018-10" db="EMBL/GenBank/DDBJ databases">
        <title>Sinomicrobium pectinilyticum sp. nov., a pectinase-producing bacterium isolated from alkaline and saline soil, and emended description of the genus Sinomicrobium.</title>
        <authorList>
            <person name="Cheng B."/>
            <person name="Li C."/>
            <person name="Lai Q."/>
            <person name="Du M."/>
            <person name="Shao Z."/>
            <person name="Xu P."/>
            <person name="Yang C."/>
        </authorList>
    </citation>
    <scope>NUCLEOTIDE SEQUENCE [LARGE SCALE GENOMIC DNA]</scope>
    <source>
        <strain evidence="12 13">5DNS001</strain>
    </source>
</reference>
<dbReference type="Proteomes" id="UP000267469">
    <property type="component" value="Unassembled WGS sequence"/>
</dbReference>
<keyword evidence="6 11" id="KW-0067">ATP-binding</keyword>
<comment type="caution">
    <text evidence="12">The sequence shown here is derived from an EMBL/GenBank/DDBJ whole genome shotgun (WGS) entry which is preliminary data.</text>
</comment>
<dbReference type="GO" id="GO:0005886">
    <property type="term" value="C:plasma membrane"/>
    <property type="evidence" value="ECO:0007669"/>
    <property type="project" value="UniProtKB-SubCell"/>
</dbReference>
<keyword evidence="3 11" id="KW-0633">Potassium transport</keyword>